<dbReference type="Proteomes" id="UP000183529">
    <property type="component" value="Unassembled WGS sequence"/>
</dbReference>
<gene>
    <name evidence="2" type="ORF">SAMN05216550_10453</name>
</gene>
<feature type="domain" description="TniQ" evidence="1">
    <location>
        <begin position="3"/>
        <end position="154"/>
    </location>
</feature>
<dbReference type="Pfam" id="PF06527">
    <property type="entry name" value="TniQ"/>
    <property type="match status" value="1"/>
</dbReference>
<evidence type="ECO:0000313" key="3">
    <source>
        <dbReference type="Proteomes" id="UP000183529"/>
    </source>
</evidence>
<dbReference type="AlphaFoldDB" id="A0AAQ1GDC1"/>
<dbReference type="InterPro" id="IPR009492">
    <property type="entry name" value="TniQ"/>
</dbReference>
<name>A0AAQ1GDC1_9BURK</name>
<comment type="caution">
    <text evidence="2">The sequence shown here is derived from an EMBL/GenBank/DDBJ whole genome shotgun (WGS) entry which is preliminary data.</text>
</comment>
<protein>
    <submittedName>
        <fullName evidence="2">TniQ protein</fullName>
    </submittedName>
</protein>
<evidence type="ECO:0000313" key="2">
    <source>
        <dbReference type="EMBL" id="SEJ33556.1"/>
    </source>
</evidence>
<dbReference type="EMBL" id="FNZM01000004">
    <property type="protein sequence ID" value="SEJ33556.1"/>
    <property type="molecule type" value="Genomic_DNA"/>
</dbReference>
<proteinExistence type="predicted"/>
<sequence length="291" mass="32979">MRYFPTPYPDELLGSVLIRACHHLGLAPASLVKVLEDRSSDLFYLYPSFFQGLSRLTNLSSSELLLNHTVFPYAAIALPTKRRSLLERELLTATARGNSVRLRASLGLHVEDMSRRRFCKQCRAEECKKIGESYWHRLHALPGVFVCPQHGEPLCVSGISVLPKLSNVNAKLPQEVDGSPVDWGLDARTLQRLAAVVLESIALPAETWNDVSNEYQRYAEKIDANNRQCCWDVLQCVLDFKRFYGDRFLDKVGLQLSSVGSDSWPARLAHGARLSPLFQLRHILLRLFLKF</sequence>
<reference evidence="2 3" key="1">
    <citation type="submission" date="2016-10" db="EMBL/GenBank/DDBJ databases">
        <authorList>
            <person name="Varghese N."/>
            <person name="Submissions S."/>
        </authorList>
    </citation>
    <scope>NUCLEOTIDE SEQUENCE [LARGE SCALE GENOMIC DNA]</scope>
    <source>
        <strain evidence="2 3">LMG 22274</strain>
    </source>
</reference>
<accession>A0AAQ1GDC1</accession>
<organism evidence="2 3">
    <name type="scientific">Paraburkholderia tropica</name>
    <dbReference type="NCBI Taxonomy" id="92647"/>
    <lineage>
        <taxon>Bacteria</taxon>
        <taxon>Pseudomonadati</taxon>
        <taxon>Pseudomonadota</taxon>
        <taxon>Betaproteobacteria</taxon>
        <taxon>Burkholderiales</taxon>
        <taxon>Burkholderiaceae</taxon>
        <taxon>Paraburkholderia</taxon>
    </lineage>
</organism>
<dbReference type="RefSeq" id="WP_074982301.1">
    <property type="nucleotide sequence ID" value="NZ_CADFGN010000007.1"/>
</dbReference>
<evidence type="ECO:0000259" key="1">
    <source>
        <dbReference type="Pfam" id="PF06527"/>
    </source>
</evidence>